<keyword evidence="3" id="KW-0288">FMN</keyword>
<keyword evidence="5" id="KW-0560">Oxidoreductase</keyword>
<evidence type="ECO:0000256" key="1">
    <source>
        <dbReference type="ARBA" id="ARBA00001917"/>
    </source>
</evidence>
<feature type="non-terminal residue" evidence="7">
    <location>
        <position position="87"/>
    </location>
</feature>
<gene>
    <name evidence="7" type="ORF">C3F09_00675</name>
</gene>
<name>A0A855XC40_9BACT</name>
<proteinExistence type="predicted"/>
<comment type="cofactor">
    <cofactor evidence="1">
        <name>FMN</name>
        <dbReference type="ChEBI" id="CHEBI:58210"/>
    </cofactor>
</comment>
<dbReference type="InterPro" id="IPR001155">
    <property type="entry name" value="OxRdtase_FMN_N"/>
</dbReference>
<keyword evidence="2" id="KW-0285">Flavoprotein</keyword>
<dbReference type="InterPro" id="IPR044152">
    <property type="entry name" value="YqjM-like"/>
</dbReference>
<sequence length="87" mass="9681">MSQYDRLFEPFRITPTLTVRNRLVMAPMTTVSGNADGSFSDAEIGYFGRRARTGLGLVMTPACYCHKSGHSFDHQVGCHDDAMLPRL</sequence>
<dbReference type="InterPro" id="IPR013785">
    <property type="entry name" value="Aldolase_TIM"/>
</dbReference>
<evidence type="ECO:0000256" key="2">
    <source>
        <dbReference type="ARBA" id="ARBA00022630"/>
    </source>
</evidence>
<dbReference type="PANTHER" id="PTHR43303:SF4">
    <property type="entry name" value="NADPH DEHYDROGENASE C23G7.10C-RELATED"/>
    <property type="match status" value="1"/>
</dbReference>
<feature type="domain" description="NADH:flavin oxidoreductase/NADH oxidase N-terminal" evidence="6">
    <location>
        <begin position="7"/>
        <end position="85"/>
    </location>
</feature>
<dbReference type="Pfam" id="PF00724">
    <property type="entry name" value="Oxidored_FMN"/>
    <property type="match status" value="1"/>
</dbReference>
<accession>A0A855XC40</accession>
<dbReference type="SUPFAM" id="SSF51395">
    <property type="entry name" value="FMN-linked oxidoreductases"/>
    <property type="match status" value="1"/>
</dbReference>
<evidence type="ECO:0000259" key="6">
    <source>
        <dbReference type="Pfam" id="PF00724"/>
    </source>
</evidence>
<evidence type="ECO:0000256" key="5">
    <source>
        <dbReference type="ARBA" id="ARBA00023002"/>
    </source>
</evidence>
<keyword evidence="4" id="KW-0521">NADP</keyword>
<dbReference type="GO" id="GO:0050661">
    <property type="term" value="F:NADP binding"/>
    <property type="evidence" value="ECO:0007669"/>
    <property type="project" value="InterPro"/>
</dbReference>
<dbReference type="Proteomes" id="UP000250918">
    <property type="component" value="Unassembled WGS sequence"/>
</dbReference>
<evidence type="ECO:0000313" key="8">
    <source>
        <dbReference type="Proteomes" id="UP000250918"/>
    </source>
</evidence>
<dbReference type="Gene3D" id="3.20.20.70">
    <property type="entry name" value="Aldolase class I"/>
    <property type="match status" value="1"/>
</dbReference>
<dbReference type="PANTHER" id="PTHR43303">
    <property type="entry name" value="NADPH DEHYDROGENASE C23G7.10C-RELATED"/>
    <property type="match status" value="1"/>
</dbReference>
<dbReference type="GO" id="GO:0010181">
    <property type="term" value="F:FMN binding"/>
    <property type="evidence" value="ECO:0007669"/>
    <property type="project" value="InterPro"/>
</dbReference>
<protein>
    <submittedName>
        <fullName evidence="7">NADH:flavin oxidoreductase</fullName>
    </submittedName>
</protein>
<evidence type="ECO:0000313" key="7">
    <source>
        <dbReference type="EMBL" id="PWB76335.1"/>
    </source>
</evidence>
<evidence type="ECO:0000256" key="4">
    <source>
        <dbReference type="ARBA" id="ARBA00022857"/>
    </source>
</evidence>
<dbReference type="AlphaFoldDB" id="A0A855XC40"/>
<comment type="caution">
    <text evidence="7">The sequence shown here is derived from an EMBL/GenBank/DDBJ whole genome shotgun (WGS) entry which is preliminary data.</text>
</comment>
<evidence type="ECO:0000256" key="3">
    <source>
        <dbReference type="ARBA" id="ARBA00022643"/>
    </source>
</evidence>
<organism evidence="7 8">
    <name type="scientific">candidate division GN15 bacterium</name>
    <dbReference type="NCBI Taxonomy" id="2072418"/>
    <lineage>
        <taxon>Bacteria</taxon>
        <taxon>candidate division GN15</taxon>
    </lineage>
</organism>
<dbReference type="EMBL" id="PQAP01000002">
    <property type="protein sequence ID" value="PWB76335.1"/>
    <property type="molecule type" value="Genomic_DNA"/>
</dbReference>
<dbReference type="GO" id="GO:0003959">
    <property type="term" value="F:NADPH dehydrogenase activity"/>
    <property type="evidence" value="ECO:0007669"/>
    <property type="project" value="InterPro"/>
</dbReference>
<reference evidence="7 8" key="1">
    <citation type="journal article" date="2018" name="ISME J.">
        <title>A methanotrophic archaeon couples anaerobic oxidation of methane to Fe(III) reduction.</title>
        <authorList>
            <person name="Cai C."/>
            <person name="Leu A.O."/>
            <person name="Xie G.J."/>
            <person name="Guo J."/>
            <person name="Feng Y."/>
            <person name="Zhao J.X."/>
            <person name="Tyson G.W."/>
            <person name="Yuan Z."/>
            <person name="Hu S."/>
        </authorList>
    </citation>
    <scope>NUCLEOTIDE SEQUENCE [LARGE SCALE GENOMIC DNA]</scope>
    <source>
        <strain evidence="7">FeB_12</strain>
    </source>
</reference>